<evidence type="ECO:0000256" key="8">
    <source>
        <dbReference type="ARBA" id="ARBA00023170"/>
    </source>
</evidence>
<evidence type="ECO:0000256" key="5">
    <source>
        <dbReference type="ARBA" id="ARBA00022725"/>
    </source>
</evidence>
<proteinExistence type="predicted"/>
<dbReference type="InterPro" id="IPR004117">
    <property type="entry name" value="7tm6_olfct_rcpt"/>
</dbReference>
<comment type="caution">
    <text evidence="11">The sequence shown here is derived from an EMBL/GenBank/DDBJ whole genome shotgun (WGS) entry which is preliminary data.</text>
</comment>
<dbReference type="Pfam" id="PF02949">
    <property type="entry name" value="7tm_6"/>
    <property type="match status" value="1"/>
</dbReference>
<dbReference type="GO" id="GO:0007165">
    <property type="term" value="P:signal transduction"/>
    <property type="evidence" value="ECO:0007669"/>
    <property type="project" value="UniProtKB-KW"/>
</dbReference>
<dbReference type="GO" id="GO:0004984">
    <property type="term" value="F:olfactory receptor activity"/>
    <property type="evidence" value="ECO:0007669"/>
    <property type="project" value="InterPro"/>
</dbReference>
<feature type="transmembrane region" description="Helical" evidence="10">
    <location>
        <begin position="122"/>
        <end position="141"/>
    </location>
</feature>
<evidence type="ECO:0000256" key="9">
    <source>
        <dbReference type="ARBA" id="ARBA00023224"/>
    </source>
</evidence>
<organism evidence="11 12">
    <name type="scientific">Pararge aegeria aegeria</name>
    <dbReference type="NCBI Taxonomy" id="348720"/>
    <lineage>
        <taxon>Eukaryota</taxon>
        <taxon>Metazoa</taxon>
        <taxon>Ecdysozoa</taxon>
        <taxon>Arthropoda</taxon>
        <taxon>Hexapoda</taxon>
        <taxon>Insecta</taxon>
        <taxon>Pterygota</taxon>
        <taxon>Neoptera</taxon>
        <taxon>Endopterygota</taxon>
        <taxon>Lepidoptera</taxon>
        <taxon>Glossata</taxon>
        <taxon>Ditrysia</taxon>
        <taxon>Papilionoidea</taxon>
        <taxon>Nymphalidae</taxon>
        <taxon>Satyrinae</taxon>
        <taxon>Satyrini</taxon>
        <taxon>Parargina</taxon>
        <taxon>Pararge</taxon>
    </lineage>
</organism>
<comment type="subcellular location">
    <subcellularLocation>
        <location evidence="1">Cell membrane</location>
        <topology evidence="1">Multi-pass membrane protein</topology>
    </subcellularLocation>
</comment>
<dbReference type="Proteomes" id="UP000838756">
    <property type="component" value="Unassembled WGS sequence"/>
</dbReference>
<keyword evidence="8" id="KW-0675">Receptor</keyword>
<evidence type="ECO:0000256" key="4">
    <source>
        <dbReference type="ARBA" id="ARBA00022692"/>
    </source>
</evidence>
<feature type="transmembrane region" description="Helical" evidence="10">
    <location>
        <begin position="147"/>
        <end position="168"/>
    </location>
</feature>
<keyword evidence="2" id="KW-1003">Cell membrane</keyword>
<keyword evidence="4 10" id="KW-0812">Transmembrane</keyword>
<evidence type="ECO:0000256" key="10">
    <source>
        <dbReference type="SAM" id="Phobius"/>
    </source>
</evidence>
<dbReference type="GO" id="GO:0005549">
    <property type="term" value="F:odorant binding"/>
    <property type="evidence" value="ECO:0007669"/>
    <property type="project" value="InterPro"/>
</dbReference>
<name>A0A8S4RX90_9NEOP</name>
<evidence type="ECO:0000256" key="6">
    <source>
        <dbReference type="ARBA" id="ARBA00022989"/>
    </source>
</evidence>
<keyword evidence="9" id="KW-0807">Transducer</keyword>
<keyword evidence="5" id="KW-0552">Olfaction</keyword>
<evidence type="ECO:0000256" key="2">
    <source>
        <dbReference type="ARBA" id="ARBA00022475"/>
    </source>
</evidence>
<dbReference type="PANTHER" id="PTHR21137">
    <property type="entry name" value="ODORANT RECEPTOR"/>
    <property type="match status" value="1"/>
</dbReference>
<evidence type="ECO:0000313" key="12">
    <source>
        <dbReference type="Proteomes" id="UP000838756"/>
    </source>
</evidence>
<gene>
    <name evidence="11" type="primary">jg25180</name>
    <name evidence="11" type="ORF">PAEG_LOCUS18594</name>
</gene>
<keyword evidence="12" id="KW-1185">Reference proteome</keyword>
<keyword evidence="3" id="KW-0716">Sensory transduction</keyword>
<keyword evidence="6 10" id="KW-1133">Transmembrane helix</keyword>
<evidence type="ECO:0000313" key="11">
    <source>
        <dbReference type="EMBL" id="CAH2242247.1"/>
    </source>
</evidence>
<evidence type="ECO:0000256" key="1">
    <source>
        <dbReference type="ARBA" id="ARBA00004651"/>
    </source>
</evidence>
<dbReference type="AlphaFoldDB" id="A0A8S4RX90"/>
<dbReference type="GO" id="GO:0005886">
    <property type="term" value="C:plasma membrane"/>
    <property type="evidence" value="ECO:0007669"/>
    <property type="project" value="UniProtKB-SubCell"/>
</dbReference>
<evidence type="ECO:0000256" key="7">
    <source>
        <dbReference type="ARBA" id="ARBA00023136"/>
    </source>
</evidence>
<sequence>MALKYYQTEEVELMLPFLIIYPFDSHDIRYWPFVYLHQFWSVSVVLLNICAADYLLYICCTYLGVQFRMLQHNIENVVEKKSVLLEHELEELQKKYCQLIKWHQELIRLANMLGFIYAESTLFNFVSSSILICLTGFNVMAMENVAFAVSFLVFLSASLLQIYMICFFGDFLMTSSTEVSDAVYHSKWYYLNVKTGKNLLILQTRAQKPCKLTAFGFADVNLNAFMSILRNAWSYFALLKTVYAPQEY</sequence>
<reference evidence="11" key="1">
    <citation type="submission" date="2022-03" db="EMBL/GenBank/DDBJ databases">
        <authorList>
            <person name="Lindestad O."/>
        </authorList>
    </citation>
    <scope>NUCLEOTIDE SEQUENCE</scope>
</reference>
<feature type="transmembrane region" description="Helical" evidence="10">
    <location>
        <begin position="39"/>
        <end position="65"/>
    </location>
</feature>
<accession>A0A8S4RX90</accession>
<evidence type="ECO:0000256" key="3">
    <source>
        <dbReference type="ARBA" id="ARBA00022606"/>
    </source>
</evidence>
<dbReference type="PANTHER" id="PTHR21137:SF35">
    <property type="entry name" value="ODORANT RECEPTOR 19A-RELATED"/>
    <property type="match status" value="1"/>
</dbReference>
<dbReference type="EMBL" id="CAKXAJ010025635">
    <property type="protein sequence ID" value="CAH2242247.1"/>
    <property type="molecule type" value="Genomic_DNA"/>
</dbReference>
<dbReference type="OrthoDB" id="8185860at2759"/>
<protein>
    <submittedName>
        <fullName evidence="11">Jg25180 protein</fullName>
    </submittedName>
</protein>
<keyword evidence="7 10" id="KW-0472">Membrane</keyword>